<feature type="chain" id="PRO_5022676121" description="Secreted protein" evidence="2">
    <location>
        <begin position="22"/>
        <end position="73"/>
    </location>
</feature>
<keyword evidence="1" id="KW-0472">Membrane</keyword>
<gene>
    <name evidence="3" type="ORF">ES332_D13G208500v1</name>
</gene>
<evidence type="ECO:0000256" key="1">
    <source>
        <dbReference type="SAM" id="Phobius"/>
    </source>
</evidence>
<keyword evidence="4" id="KW-1185">Reference proteome</keyword>
<dbReference type="EMBL" id="CM017635">
    <property type="protein sequence ID" value="TYH35667.1"/>
    <property type="molecule type" value="Genomic_DNA"/>
</dbReference>
<sequence>MALKLRFIYLVVALHLEKTWCFSGGRLQRKRTKKKKNKAMVFQWQRIKPCQIRQRRLFFYSLFFFFFFSSSVI</sequence>
<protein>
    <recommendedName>
        <fullName evidence="5">Secreted protein</fullName>
    </recommendedName>
</protein>
<evidence type="ECO:0000313" key="4">
    <source>
        <dbReference type="Proteomes" id="UP000322667"/>
    </source>
</evidence>
<proteinExistence type="predicted"/>
<organism evidence="3 4">
    <name type="scientific">Gossypium tomentosum</name>
    <name type="common">Hawaiian cotton</name>
    <name type="synonym">Gossypium sandvicense</name>
    <dbReference type="NCBI Taxonomy" id="34277"/>
    <lineage>
        <taxon>Eukaryota</taxon>
        <taxon>Viridiplantae</taxon>
        <taxon>Streptophyta</taxon>
        <taxon>Embryophyta</taxon>
        <taxon>Tracheophyta</taxon>
        <taxon>Spermatophyta</taxon>
        <taxon>Magnoliopsida</taxon>
        <taxon>eudicotyledons</taxon>
        <taxon>Gunneridae</taxon>
        <taxon>Pentapetalae</taxon>
        <taxon>rosids</taxon>
        <taxon>malvids</taxon>
        <taxon>Malvales</taxon>
        <taxon>Malvaceae</taxon>
        <taxon>Malvoideae</taxon>
        <taxon>Gossypium</taxon>
    </lineage>
</organism>
<evidence type="ECO:0000256" key="2">
    <source>
        <dbReference type="SAM" id="SignalP"/>
    </source>
</evidence>
<accession>A0A5D2HZM1</accession>
<reference evidence="3 4" key="1">
    <citation type="submission" date="2019-07" db="EMBL/GenBank/DDBJ databases">
        <title>WGS assembly of Gossypium tomentosum.</title>
        <authorList>
            <person name="Chen Z.J."/>
            <person name="Sreedasyam A."/>
            <person name="Ando A."/>
            <person name="Song Q."/>
            <person name="De L."/>
            <person name="Hulse-Kemp A."/>
            <person name="Ding M."/>
            <person name="Ye W."/>
            <person name="Kirkbride R."/>
            <person name="Jenkins J."/>
            <person name="Plott C."/>
            <person name="Lovell J."/>
            <person name="Lin Y.-M."/>
            <person name="Vaughn R."/>
            <person name="Liu B."/>
            <person name="Li W."/>
            <person name="Simpson S."/>
            <person name="Scheffler B."/>
            <person name="Saski C."/>
            <person name="Grover C."/>
            <person name="Hu G."/>
            <person name="Conover J."/>
            <person name="Carlson J."/>
            <person name="Shu S."/>
            <person name="Boston L."/>
            <person name="Williams M."/>
            <person name="Peterson D."/>
            <person name="Mcgee K."/>
            <person name="Jones D."/>
            <person name="Wendel J."/>
            <person name="Stelly D."/>
            <person name="Grimwood J."/>
            <person name="Schmutz J."/>
        </authorList>
    </citation>
    <scope>NUCLEOTIDE SEQUENCE [LARGE SCALE GENOMIC DNA]</scope>
    <source>
        <strain evidence="3">7179.01</strain>
    </source>
</reference>
<feature type="transmembrane region" description="Helical" evidence="1">
    <location>
        <begin position="57"/>
        <end position="72"/>
    </location>
</feature>
<name>A0A5D2HZM1_GOSTO</name>
<evidence type="ECO:0000313" key="3">
    <source>
        <dbReference type="EMBL" id="TYH35667.1"/>
    </source>
</evidence>
<keyword evidence="1" id="KW-0812">Transmembrane</keyword>
<evidence type="ECO:0008006" key="5">
    <source>
        <dbReference type="Google" id="ProtNLM"/>
    </source>
</evidence>
<dbReference type="Proteomes" id="UP000322667">
    <property type="component" value="Chromosome D13"/>
</dbReference>
<feature type="signal peptide" evidence="2">
    <location>
        <begin position="1"/>
        <end position="21"/>
    </location>
</feature>
<dbReference type="AlphaFoldDB" id="A0A5D2HZM1"/>
<keyword evidence="2" id="KW-0732">Signal</keyword>
<keyword evidence="1" id="KW-1133">Transmembrane helix</keyword>